<proteinExistence type="predicted"/>
<dbReference type="AlphaFoldDB" id="A0A0B7NDW1"/>
<name>A0A0B7NDW1_9FUNG</name>
<organism evidence="1 2">
    <name type="scientific">Parasitella parasitica</name>
    <dbReference type="NCBI Taxonomy" id="35722"/>
    <lineage>
        <taxon>Eukaryota</taxon>
        <taxon>Fungi</taxon>
        <taxon>Fungi incertae sedis</taxon>
        <taxon>Mucoromycota</taxon>
        <taxon>Mucoromycotina</taxon>
        <taxon>Mucoromycetes</taxon>
        <taxon>Mucorales</taxon>
        <taxon>Mucorineae</taxon>
        <taxon>Mucoraceae</taxon>
        <taxon>Parasitella</taxon>
    </lineage>
</organism>
<evidence type="ECO:0000313" key="1">
    <source>
        <dbReference type="EMBL" id="CEP13717.1"/>
    </source>
</evidence>
<evidence type="ECO:0000313" key="2">
    <source>
        <dbReference type="Proteomes" id="UP000054107"/>
    </source>
</evidence>
<keyword evidence="2" id="KW-1185">Reference proteome</keyword>
<protein>
    <submittedName>
        <fullName evidence="1">Uncharacterized protein</fullName>
    </submittedName>
</protein>
<accession>A0A0B7NDW1</accession>
<reference evidence="1 2" key="1">
    <citation type="submission" date="2014-09" db="EMBL/GenBank/DDBJ databases">
        <authorList>
            <person name="Ellenberger Sabrina"/>
        </authorList>
    </citation>
    <scope>NUCLEOTIDE SEQUENCE [LARGE SCALE GENOMIC DNA]</scope>
    <source>
        <strain evidence="1 2">CBS 412.66</strain>
    </source>
</reference>
<dbReference type="EMBL" id="LN730505">
    <property type="protein sequence ID" value="CEP13717.1"/>
    <property type="molecule type" value="Genomic_DNA"/>
</dbReference>
<dbReference type="Proteomes" id="UP000054107">
    <property type="component" value="Unassembled WGS sequence"/>
</dbReference>
<sequence length="68" mass="7810">MIEEQYDIAIFTATYLLRRFNILFLMTTNNGKTFRSSRFNYSLINSSKSFGQDLALSAGNEGLYVIDQ</sequence>
<gene>
    <name evidence="1" type="primary">PARPA_07847.1 scaffold 30874</name>
</gene>